<keyword evidence="2" id="KW-0378">Hydrolase</keyword>
<proteinExistence type="predicted"/>
<evidence type="ECO:0000256" key="1">
    <source>
        <dbReference type="ARBA" id="ARBA00022723"/>
    </source>
</evidence>
<evidence type="ECO:0000313" key="5">
    <source>
        <dbReference type="Proteomes" id="UP000001916"/>
    </source>
</evidence>
<dbReference type="HOGENOM" id="CLU_025443_3_2_0"/>
<evidence type="ECO:0000313" key="4">
    <source>
        <dbReference type="EMBL" id="ADH63529.1"/>
    </source>
</evidence>
<dbReference type="PANTHER" id="PTHR31302">
    <property type="entry name" value="TRANSMEMBRANE PROTEIN WITH METALLOPHOSPHOESTERASE DOMAIN-RELATED"/>
    <property type="match status" value="1"/>
</dbReference>
<dbReference type="Pfam" id="PF00149">
    <property type="entry name" value="Metallophos"/>
    <property type="match status" value="1"/>
</dbReference>
<dbReference type="GO" id="GO:0046872">
    <property type="term" value="F:metal ion binding"/>
    <property type="evidence" value="ECO:0007669"/>
    <property type="project" value="UniProtKB-KW"/>
</dbReference>
<gene>
    <name evidence="4" type="ordered locus">Mesil_1644</name>
</gene>
<dbReference type="RefSeq" id="WP_013158091.1">
    <property type="nucleotide sequence ID" value="NC_014212.1"/>
</dbReference>
<dbReference type="GO" id="GO:0009245">
    <property type="term" value="P:lipid A biosynthetic process"/>
    <property type="evidence" value="ECO:0007669"/>
    <property type="project" value="TreeGrafter"/>
</dbReference>
<dbReference type="OrthoDB" id="9780884at2"/>
<dbReference type="Gene3D" id="3.60.21.10">
    <property type="match status" value="1"/>
</dbReference>
<dbReference type="Proteomes" id="UP000001916">
    <property type="component" value="Chromosome"/>
</dbReference>
<dbReference type="CDD" id="cd07385">
    <property type="entry name" value="MPP_YkuE_C"/>
    <property type="match status" value="1"/>
</dbReference>
<evidence type="ECO:0000256" key="2">
    <source>
        <dbReference type="ARBA" id="ARBA00022801"/>
    </source>
</evidence>
<dbReference type="eggNOG" id="COG1408">
    <property type="taxonomic scope" value="Bacteria"/>
</dbReference>
<keyword evidence="5" id="KW-1185">Reference proteome</keyword>
<keyword evidence="1" id="KW-0479">Metal-binding</keyword>
<protein>
    <submittedName>
        <fullName evidence="4">Metallophosphoesterase</fullName>
    </submittedName>
</protein>
<evidence type="ECO:0000259" key="3">
    <source>
        <dbReference type="Pfam" id="PF00149"/>
    </source>
</evidence>
<dbReference type="InterPro" id="IPR004843">
    <property type="entry name" value="Calcineurin-like_PHP"/>
</dbReference>
<organism evidence="4 5">
    <name type="scientific">Allomeiothermus silvanus (strain ATCC 700542 / DSM 9946 / NBRC 106475 / NCIMB 13440 / VI-R2)</name>
    <name type="common">Thermus silvanus</name>
    <dbReference type="NCBI Taxonomy" id="526227"/>
    <lineage>
        <taxon>Bacteria</taxon>
        <taxon>Thermotogati</taxon>
        <taxon>Deinococcota</taxon>
        <taxon>Deinococci</taxon>
        <taxon>Thermales</taxon>
        <taxon>Thermaceae</taxon>
        <taxon>Allomeiothermus</taxon>
    </lineage>
</organism>
<dbReference type="GO" id="GO:0008758">
    <property type="term" value="F:UDP-2,3-diacylglucosamine hydrolase activity"/>
    <property type="evidence" value="ECO:0007669"/>
    <property type="project" value="TreeGrafter"/>
</dbReference>
<dbReference type="AlphaFoldDB" id="D7BFH6"/>
<accession>D7BFH6</accession>
<dbReference type="GO" id="GO:0016020">
    <property type="term" value="C:membrane"/>
    <property type="evidence" value="ECO:0007669"/>
    <property type="project" value="GOC"/>
</dbReference>
<dbReference type="InterPro" id="IPR051158">
    <property type="entry name" value="Metallophosphoesterase_sf"/>
</dbReference>
<dbReference type="EMBL" id="CP002042">
    <property type="protein sequence ID" value="ADH63529.1"/>
    <property type="molecule type" value="Genomic_DNA"/>
</dbReference>
<reference evidence="4 5" key="1">
    <citation type="journal article" date="2010" name="Stand. Genomic Sci.">
        <title>Complete genome sequence of Meiothermus silvanus type strain (VI-R2).</title>
        <authorList>
            <person name="Sikorski J."/>
            <person name="Tindall B.J."/>
            <person name="Lowry S."/>
            <person name="Lucas S."/>
            <person name="Nolan M."/>
            <person name="Copeland A."/>
            <person name="Glavina Del Rio T."/>
            <person name="Tice H."/>
            <person name="Cheng J.F."/>
            <person name="Han C."/>
            <person name="Pitluck S."/>
            <person name="Liolios K."/>
            <person name="Ivanova N."/>
            <person name="Mavromatis K."/>
            <person name="Mikhailova N."/>
            <person name="Pati A."/>
            <person name="Goodwin L."/>
            <person name="Chen A."/>
            <person name="Palaniappan K."/>
            <person name="Land M."/>
            <person name="Hauser L."/>
            <person name="Chang Y.J."/>
            <person name="Jeffries C.D."/>
            <person name="Rohde M."/>
            <person name="Goker M."/>
            <person name="Woyke T."/>
            <person name="Bristow J."/>
            <person name="Eisen J.A."/>
            <person name="Markowitz V."/>
            <person name="Hugenholtz P."/>
            <person name="Kyrpides N.C."/>
            <person name="Klenk H.P."/>
            <person name="Lapidus A."/>
        </authorList>
    </citation>
    <scope>NUCLEOTIDE SEQUENCE [LARGE SCALE GENOMIC DNA]</scope>
    <source>
        <strain evidence="5">ATCC 700542 / DSM 9946 / VI-R2</strain>
    </source>
</reference>
<dbReference type="PANTHER" id="PTHR31302:SF31">
    <property type="entry name" value="PHOSPHODIESTERASE YAEI"/>
    <property type="match status" value="1"/>
</dbReference>
<dbReference type="SUPFAM" id="SSF56300">
    <property type="entry name" value="Metallo-dependent phosphatases"/>
    <property type="match status" value="1"/>
</dbReference>
<feature type="domain" description="Calcineurin-like phosphoesterase" evidence="3">
    <location>
        <begin position="23"/>
        <end position="188"/>
    </location>
</feature>
<dbReference type="KEGG" id="msv:Mesil_1644"/>
<sequence>MARFFPFEINRYTRSLPGLKQPLRLAHLSDLHVGAFIGPEMVRRWVEATQEQAPDLVVITGDLTDSEKPALIRPAVAEMRGFRAPLGVWAVWGNHDYRLRAYKSRDLSDLEAWLEASGVRVLNNAGVLLREDFHLAGVDDFWHGRPDVAGALEGLPDGAASLLLCHNPDYLFEVPATVGLTLCGHTHGGQIWIPFFGAVFTSSKYGKRFAEGWVEDPVKAFVSRGLGVSTLPLRYRCEAEIVVLDLLPG</sequence>
<name>D7BFH6_ALLS1</name>
<dbReference type="InterPro" id="IPR029052">
    <property type="entry name" value="Metallo-depent_PP-like"/>
</dbReference>